<dbReference type="InterPro" id="IPR029472">
    <property type="entry name" value="Copia-like_N"/>
</dbReference>
<protein>
    <recommendedName>
        <fullName evidence="1">Retrotransposon Copia-like N-terminal domain-containing protein</fullName>
    </recommendedName>
</protein>
<sequence>MVSEQKISYLKISFDICPCSVWPEMMMFLRPGSSGALAVPSSVEWENYNEWASELYNALQAKRKTGFIQGVLPNRRAIADLENWLTANSMLVGWIRSSIEPKVRSTVSYISDAYLLWTELKERFSVGNKVRVHQIKAQLASCRQEGQTVLEYYGRLSTLWEDYNRINQ</sequence>
<organism evidence="2 3">
    <name type="scientific">Microthlaspi erraticum</name>
    <dbReference type="NCBI Taxonomy" id="1685480"/>
    <lineage>
        <taxon>Eukaryota</taxon>
        <taxon>Viridiplantae</taxon>
        <taxon>Streptophyta</taxon>
        <taxon>Embryophyta</taxon>
        <taxon>Tracheophyta</taxon>
        <taxon>Spermatophyta</taxon>
        <taxon>Magnoliopsida</taxon>
        <taxon>eudicotyledons</taxon>
        <taxon>Gunneridae</taxon>
        <taxon>Pentapetalae</taxon>
        <taxon>rosids</taxon>
        <taxon>malvids</taxon>
        <taxon>Brassicales</taxon>
        <taxon>Brassicaceae</taxon>
        <taxon>Coluteocarpeae</taxon>
        <taxon>Microthlaspi</taxon>
    </lineage>
</organism>
<dbReference type="AlphaFoldDB" id="A0A6D2IC07"/>
<evidence type="ECO:0000259" key="1">
    <source>
        <dbReference type="Pfam" id="PF14244"/>
    </source>
</evidence>
<gene>
    <name evidence="2" type="ORF">MERR_LOCUS10762</name>
</gene>
<keyword evidence="3" id="KW-1185">Reference proteome</keyword>
<proteinExistence type="predicted"/>
<evidence type="ECO:0000313" key="3">
    <source>
        <dbReference type="Proteomes" id="UP000467841"/>
    </source>
</evidence>
<dbReference type="Proteomes" id="UP000467841">
    <property type="component" value="Unassembled WGS sequence"/>
</dbReference>
<dbReference type="OrthoDB" id="1300270at2759"/>
<evidence type="ECO:0000313" key="2">
    <source>
        <dbReference type="EMBL" id="CAA7023527.1"/>
    </source>
</evidence>
<dbReference type="Pfam" id="PF14244">
    <property type="entry name" value="Retrotran_gag_3"/>
    <property type="match status" value="1"/>
</dbReference>
<dbReference type="PANTHER" id="PTHR37610">
    <property type="entry name" value="CCHC-TYPE DOMAIN-CONTAINING PROTEIN"/>
    <property type="match status" value="1"/>
</dbReference>
<name>A0A6D2IC07_9BRAS</name>
<dbReference type="EMBL" id="CACVBM020000788">
    <property type="protein sequence ID" value="CAA7023527.1"/>
    <property type="molecule type" value="Genomic_DNA"/>
</dbReference>
<feature type="domain" description="Retrotransposon Copia-like N-terminal" evidence="1">
    <location>
        <begin position="35"/>
        <end position="72"/>
    </location>
</feature>
<comment type="caution">
    <text evidence="2">The sequence shown here is derived from an EMBL/GenBank/DDBJ whole genome shotgun (WGS) entry which is preliminary data.</text>
</comment>
<dbReference type="PANTHER" id="PTHR37610:SF97">
    <property type="entry name" value="RETROTRANSPOSON GAG DOMAIN-CONTAINING PROTEIN"/>
    <property type="match status" value="1"/>
</dbReference>
<reference evidence="2" key="1">
    <citation type="submission" date="2020-01" db="EMBL/GenBank/DDBJ databases">
        <authorList>
            <person name="Mishra B."/>
        </authorList>
    </citation>
    <scope>NUCLEOTIDE SEQUENCE [LARGE SCALE GENOMIC DNA]</scope>
</reference>
<accession>A0A6D2IC07</accession>